<feature type="non-terminal residue" evidence="1">
    <location>
        <position position="168"/>
    </location>
</feature>
<reference evidence="1 2" key="1">
    <citation type="submission" date="2020-04" db="EMBL/GenBank/DDBJ databases">
        <title>Perkinsus chesapeaki whole genome sequence.</title>
        <authorList>
            <person name="Bogema D.R."/>
        </authorList>
    </citation>
    <scope>NUCLEOTIDE SEQUENCE [LARGE SCALE GENOMIC DNA]</scope>
    <source>
        <strain evidence="1">ATCC PRA-425</strain>
    </source>
</reference>
<dbReference type="OrthoDB" id="10587577at2759"/>
<dbReference type="Proteomes" id="UP000591131">
    <property type="component" value="Unassembled WGS sequence"/>
</dbReference>
<feature type="non-terminal residue" evidence="1">
    <location>
        <position position="1"/>
    </location>
</feature>
<protein>
    <submittedName>
        <fullName evidence="1">Uncharacterized protein</fullName>
    </submittedName>
</protein>
<dbReference type="EMBL" id="JAAPAO010003196">
    <property type="protein sequence ID" value="KAF4646687.1"/>
    <property type="molecule type" value="Genomic_DNA"/>
</dbReference>
<comment type="caution">
    <text evidence="1">The sequence shown here is derived from an EMBL/GenBank/DDBJ whole genome shotgun (WGS) entry which is preliminary data.</text>
</comment>
<gene>
    <name evidence="1" type="ORF">FOL47_005777</name>
</gene>
<proteinExistence type="predicted"/>
<dbReference type="AlphaFoldDB" id="A0A7J6KHT7"/>
<name>A0A7J6KHT7_PERCH</name>
<accession>A0A7J6KHT7</accession>
<evidence type="ECO:0000313" key="2">
    <source>
        <dbReference type="Proteomes" id="UP000591131"/>
    </source>
</evidence>
<keyword evidence="2" id="KW-1185">Reference proteome</keyword>
<organism evidence="1 2">
    <name type="scientific">Perkinsus chesapeaki</name>
    <name type="common">Clam parasite</name>
    <name type="synonym">Perkinsus andrewsi</name>
    <dbReference type="NCBI Taxonomy" id="330153"/>
    <lineage>
        <taxon>Eukaryota</taxon>
        <taxon>Sar</taxon>
        <taxon>Alveolata</taxon>
        <taxon>Perkinsozoa</taxon>
        <taxon>Perkinsea</taxon>
        <taxon>Perkinsida</taxon>
        <taxon>Perkinsidae</taxon>
        <taxon>Perkinsus</taxon>
    </lineage>
</organism>
<evidence type="ECO:0000313" key="1">
    <source>
        <dbReference type="EMBL" id="KAF4646687.1"/>
    </source>
</evidence>
<sequence>SFPKSARKNTRLDMSEDLRKLWLELATHVKDQLYVWHGLGEILNPTKVWVMVCDTSLVATNVTLWRVPRHALDELRRHGDVYFSRSDSEGSLAFCSSKRLTDVQSRWSGYDRELFGMVRGLSLIRALVISTYNHYGEEEREPPPHLYVFCDNTGALGRIMAMSTPPDS</sequence>